<gene>
    <name evidence="1" type="ORF">KK1_011220</name>
</gene>
<name>A0A151TY14_CAJCA</name>
<protein>
    <submittedName>
        <fullName evidence="1">Uncharacterized protein</fullName>
    </submittedName>
</protein>
<dbReference type="AlphaFoldDB" id="A0A151TY14"/>
<accession>A0A151TY14</accession>
<dbReference type="Gramene" id="C.cajan_10902.t">
    <property type="protein sequence ID" value="C.cajan_10902.t.cds1"/>
    <property type="gene ID" value="C.cajan_10902"/>
</dbReference>
<feature type="non-terminal residue" evidence="1">
    <location>
        <position position="1"/>
    </location>
</feature>
<dbReference type="EMBL" id="CM003605">
    <property type="protein sequence ID" value="KYP71940.1"/>
    <property type="molecule type" value="Genomic_DNA"/>
</dbReference>
<evidence type="ECO:0000313" key="2">
    <source>
        <dbReference type="Proteomes" id="UP000075243"/>
    </source>
</evidence>
<organism evidence="1 2">
    <name type="scientific">Cajanus cajan</name>
    <name type="common">Pigeon pea</name>
    <name type="synonym">Cajanus indicus</name>
    <dbReference type="NCBI Taxonomy" id="3821"/>
    <lineage>
        <taxon>Eukaryota</taxon>
        <taxon>Viridiplantae</taxon>
        <taxon>Streptophyta</taxon>
        <taxon>Embryophyta</taxon>
        <taxon>Tracheophyta</taxon>
        <taxon>Spermatophyta</taxon>
        <taxon>Magnoliopsida</taxon>
        <taxon>eudicotyledons</taxon>
        <taxon>Gunneridae</taxon>
        <taxon>Pentapetalae</taxon>
        <taxon>rosids</taxon>
        <taxon>fabids</taxon>
        <taxon>Fabales</taxon>
        <taxon>Fabaceae</taxon>
        <taxon>Papilionoideae</taxon>
        <taxon>50 kb inversion clade</taxon>
        <taxon>NPAAA clade</taxon>
        <taxon>indigoferoid/millettioid clade</taxon>
        <taxon>Phaseoleae</taxon>
        <taxon>Cajanus</taxon>
    </lineage>
</organism>
<dbReference type="Proteomes" id="UP000075243">
    <property type="component" value="Chromosome 3"/>
</dbReference>
<reference evidence="1 2" key="1">
    <citation type="journal article" date="2012" name="Nat. Biotechnol.">
        <title>Draft genome sequence of pigeonpea (Cajanus cajan), an orphan legume crop of resource-poor farmers.</title>
        <authorList>
            <person name="Varshney R.K."/>
            <person name="Chen W."/>
            <person name="Li Y."/>
            <person name="Bharti A.K."/>
            <person name="Saxena R.K."/>
            <person name="Schlueter J.A."/>
            <person name="Donoghue M.T."/>
            <person name="Azam S."/>
            <person name="Fan G."/>
            <person name="Whaley A.M."/>
            <person name="Farmer A.D."/>
            <person name="Sheridan J."/>
            <person name="Iwata A."/>
            <person name="Tuteja R."/>
            <person name="Penmetsa R.V."/>
            <person name="Wu W."/>
            <person name="Upadhyaya H.D."/>
            <person name="Yang S.P."/>
            <person name="Shah T."/>
            <person name="Saxena K.B."/>
            <person name="Michael T."/>
            <person name="McCombie W.R."/>
            <person name="Yang B."/>
            <person name="Zhang G."/>
            <person name="Yang H."/>
            <person name="Wang J."/>
            <person name="Spillane C."/>
            <person name="Cook D.R."/>
            <person name="May G.D."/>
            <person name="Xu X."/>
            <person name="Jackson S.A."/>
        </authorList>
    </citation>
    <scope>NUCLEOTIDE SEQUENCE [LARGE SCALE GENOMIC DNA]</scope>
    <source>
        <strain evidence="2">cv. Asha</strain>
    </source>
</reference>
<proteinExistence type="predicted"/>
<sequence length="88" mass="8595">AEWGPAGDSGEGSGFGGVENGVGLGVAFAARGALEPDYVASRVQDHVHVSSGCSYAYAREVLAAALGQARYDGAAEAGPGSAGLALVD</sequence>
<keyword evidence="2" id="KW-1185">Reference proteome</keyword>
<evidence type="ECO:0000313" key="1">
    <source>
        <dbReference type="EMBL" id="KYP71940.1"/>
    </source>
</evidence>